<gene>
    <name evidence="2" type="ORF">FRACYDRAFT_250377</name>
</gene>
<name>A0A1E7EQQ4_9STRA</name>
<keyword evidence="1" id="KW-0472">Membrane</keyword>
<sequence>MTATWGFQLVPTSSISRSRTRSVESSRSSRPASLIISASSTTITRSTHFMAATPPSQEAAEQAVVDFKMITEEESQLRKIGGIILGVITIISFFTIHNGEGGGSDSSSSSYYYNYANLSTGAFAALSTYRCIVNSNWNIGSPFSFEKVPEQFQGFVKEKQLQIVNNVLTSAVFGAVVANTASLIITGDVSTELLVETTKAVLPIFGLVAAASGAITLVNNNNSNE</sequence>
<dbReference type="AlphaFoldDB" id="A0A1E7EQQ4"/>
<keyword evidence="1" id="KW-0812">Transmembrane</keyword>
<dbReference type="KEGG" id="fcy:FRACYDRAFT_250377"/>
<evidence type="ECO:0000313" key="2">
    <source>
        <dbReference type="EMBL" id="OEU08147.1"/>
    </source>
</evidence>
<accession>A0A1E7EQQ4</accession>
<proteinExistence type="predicted"/>
<keyword evidence="1" id="KW-1133">Transmembrane helix</keyword>
<dbReference type="Proteomes" id="UP000095751">
    <property type="component" value="Unassembled WGS sequence"/>
</dbReference>
<dbReference type="InParanoid" id="A0A1E7EQQ4"/>
<dbReference type="EMBL" id="KV784382">
    <property type="protein sequence ID" value="OEU08147.1"/>
    <property type="molecule type" value="Genomic_DNA"/>
</dbReference>
<organism evidence="2 3">
    <name type="scientific">Fragilariopsis cylindrus CCMP1102</name>
    <dbReference type="NCBI Taxonomy" id="635003"/>
    <lineage>
        <taxon>Eukaryota</taxon>
        <taxon>Sar</taxon>
        <taxon>Stramenopiles</taxon>
        <taxon>Ochrophyta</taxon>
        <taxon>Bacillariophyta</taxon>
        <taxon>Bacillariophyceae</taxon>
        <taxon>Bacillariophycidae</taxon>
        <taxon>Bacillariales</taxon>
        <taxon>Bacillariaceae</taxon>
        <taxon>Fragilariopsis</taxon>
    </lineage>
</organism>
<evidence type="ECO:0000256" key="1">
    <source>
        <dbReference type="SAM" id="Phobius"/>
    </source>
</evidence>
<feature type="transmembrane region" description="Helical" evidence="1">
    <location>
        <begin position="80"/>
        <end position="99"/>
    </location>
</feature>
<keyword evidence="3" id="KW-1185">Reference proteome</keyword>
<feature type="transmembrane region" description="Helical" evidence="1">
    <location>
        <begin position="163"/>
        <end position="185"/>
    </location>
</feature>
<protein>
    <submittedName>
        <fullName evidence="2">Uncharacterized protein</fullName>
    </submittedName>
</protein>
<reference evidence="2 3" key="1">
    <citation type="submission" date="2016-09" db="EMBL/GenBank/DDBJ databases">
        <title>Extensive genetic diversity and differential bi-allelic expression allows diatom success in the polar Southern Ocean.</title>
        <authorList>
            <consortium name="DOE Joint Genome Institute"/>
            <person name="Mock T."/>
            <person name="Otillar R.P."/>
            <person name="Strauss J."/>
            <person name="Dupont C."/>
            <person name="Frickenhaus S."/>
            <person name="Maumus F."/>
            <person name="Mcmullan M."/>
            <person name="Sanges R."/>
            <person name="Schmutz J."/>
            <person name="Toseland A."/>
            <person name="Valas R."/>
            <person name="Veluchamy A."/>
            <person name="Ward B.J."/>
            <person name="Allen A."/>
            <person name="Barry K."/>
            <person name="Falciatore A."/>
            <person name="Ferrante M."/>
            <person name="Fortunato A.E."/>
            <person name="Gloeckner G."/>
            <person name="Gruber A."/>
            <person name="Hipkin R."/>
            <person name="Janech M."/>
            <person name="Kroth P."/>
            <person name="Leese F."/>
            <person name="Lindquist E."/>
            <person name="Lyon B.R."/>
            <person name="Martin J."/>
            <person name="Mayer C."/>
            <person name="Parker M."/>
            <person name="Quesneville H."/>
            <person name="Raymond J."/>
            <person name="Uhlig C."/>
            <person name="Valentin K.U."/>
            <person name="Worden A.Z."/>
            <person name="Armbrust E.V."/>
            <person name="Bowler C."/>
            <person name="Green B."/>
            <person name="Moulton V."/>
            <person name="Van Oosterhout C."/>
            <person name="Grigoriev I."/>
        </authorList>
    </citation>
    <scope>NUCLEOTIDE SEQUENCE [LARGE SCALE GENOMIC DNA]</scope>
    <source>
        <strain evidence="2 3">CCMP1102</strain>
    </source>
</reference>
<evidence type="ECO:0000313" key="3">
    <source>
        <dbReference type="Proteomes" id="UP000095751"/>
    </source>
</evidence>
<feature type="transmembrane region" description="Helical" evidence="1">
    <location>
        <begin position="200"/>
        <end position="218"/>
    </location>
</feature>
<feature type="transmembrane region" description="Helical" evidence="1">
    <location>
        <begin position="111"/>
        <end position="129"/>
    </location>
</feature>